<evidence type="ECO:0000313" key="1">
    <source>
        <dbReference type="EMBL" id="KFJ05117.1"/>
    </source>
</evidence>
<name>A0A087EBG6_9BIFI</name>
<comment type="caution">
    <text evidence="1">The sequence shown here is derived from an EMBL/GenBank/DDBJ whole genome shotgun (WGS) entry which is preliminary data.</text>
</comment>
<dbReference type="Proteomes" id="UP000029080">
    <property type="component" value="Unassembled WGS sequence"/>
</dbReference>
<gene>
    <name evidence="1" type="ORF">BITS_1652</name>
</gene>
<organism evidence="1 2">
    <name type="scientific">Bifidobacterium tsurumiense</name>
    <dbReference type="NCBI Taxonomy" id="356829"/>
    <lineage>
        <taxon>Bacteria</taxon>
        <taxon>Bacillati</taxon>
        <taxon>Actinomycetota</taxon>
        <taxon>Actinomycetes</taxon>
        <taxon>Bifidobacteriales</taxon>
        <taxon>Bifidobacteriaceae</taxon>
        <taxon>Bifidobacterium</taxon>
    </lineage>
</organism>
<reference evidence="1 2" key="1">
    <citation type="submission" date="2014-03" db="EMBL/GenBank/DDBJ databases">
        <title>Genomics of Bifidobacteria.</title>
        <authorList>
            <person name="Ventura M."/>
            <person name="Milani C."/>
            <person name="Lugli G.A."/>
        </authorList>
    </citation>
    <scope>NUCLEOTIDE SEQUENCE [LARGE SCALE GENOMIC DNA]</scope>
    <source>
        <strain evidence="1 2">JCM 13495</strain>
    </source>
</reference>
<evidence type="ECO:0000313" key="2">
    <source>
        <dbReference type="Proteomes" id="UP000029080"/>
    </source>
</evidence>
<sequence length="69" mass="7815">MNIVRFQMCFLHGTSNIDLKAFDMSARVALDNGVAAFHSYRGTICRVDYQSCGLISRLKCHRFLLTATE</sequence>
<dbReference type="AlphaFoldDB" id="A0A087EBG6"/>
<accession>A0A087EBG6</accession>
<protein>
    <submittedName>
        <fullName evidence="1">Uncharacterized protein</fullName>
    </submittedName>
</protein>
<dbReference type="EMBL" id="JGZU01000016">
    <property type="protein sequence ID" value="KFJ05117.1"/>
    <property type="molecule type" value="Genomic_DNA"/>
</dbReference>
<keyword evidence="2" id="KW-1185">Reference proteome</keyword>
<proteinExistence type="predicted"/>